<dbReference type="PANTHER" id="PTHR42754:SF1">
    <property type="entry name" value="LIPOPROTEIN"/>
    <property type="match status" value="1"/>
</dbReference>
<feature type="compositionally biased region" description="Acidic residues" evidence="4">
    <location>
        <begin position="78"/>
        <end position="88"/>
    </location>
</feature>
<evidence type="ECO:0000256" key="2">
    <source>
        <dbReference type="ARBA" id="ARBA00022737"/>
    </source>
</evidence>
<evidence type="ECO:0000256" key="3">
    <source>
        <dbReference type="ARBA" id="ARBA00023157"/>
    </source>
</evidence>
<dbReference type="PANTHER" id="PTHR42754">
    <property type="entry name" value="ENDOGLUCANASE"/>
    <property type="match status" value="1"/>
</dbReference>
<dbReference type="Pfam" id="PF13948">
    <property type="entry name" value="DUF4215"/>
    <property type="match status" value="1"/>
</dbReference>
<dbReference type="PROSITE" id="PS51257">
    <property type="entry name" value="PROKAR_LIPOPROTEIN"/>
    <property type="match status" value="1"/>
</dbReference>
<name>A0ABT5B2F4_9BACT</name>
<sequence length="459" mass="47337">MTSPVRVEMVVWTCLLGLMGCGPEAPTMTSEGGDTGAGSTTTGPSSPTEATATDPAPPTSSTGPGSTVCGDGIVGSDEACDDGNEASDDGCSPTCERTPAVAWTYTHDGAGKDDSAVAVAVDATGRIIVAGRTRLASQDALLVALDPGGQELWRRTIDGSGHADGFGDVVVDAAGTIFAAGYEETGPDFKTSVVRAFTPDGEGLWSFHEGAGEADFTRIEGLVVTDEALFSVGSHEVVFEGMHIAVRRHDLSDGSLAWATTTKVGAPDAYAEGIALSGAQLVVVGYVVIQPEYHPAVVRLDQAGTIVSEAVEANPHGQWNGVTSIGGGGDVVLVGRLNPYVPFKPDVAVRRIGPDGVEKWTQLFDQDGLHDLAHGVAAGPDESIVVAAAVTRPTEDFDIFTGRFAGDGTLQWHNLFGTASANDVAGDVAIGPGFFVVAGYAHTPEHGTDAWVRRHDVVP</sequence>
<dbReference type="InterPro" id="IPR011936">
    <property type="entry name" value="Myxo_disulph_rpt"/>
</dbReference>
<dbReference type="NCBIfam" id="TIGR02232">
    <property type="entry name" value="myxo_disulf_rpt"/>
    <property type="match status" value="1"/>
</dbReference>
<dbReference type="RefSeq" id="WP_271997278.1">
    <property type="nucleotide sequence ID" value="NZ_JAQNDN010000004.1"/>
</dbReference>
<feature type="region of interest" description="Disordered" evidence="4">
    <location>
        <begin position="25"/>
        <end position="95"/>
    </location>
</feature>
<dbReference type="Proteomes" id="UP001217838">
    <property type="component" value="Unassembled WGS sequence"/>
</dbReference>
<organism evidence="5 6">
    <name type="scientific">Nannocystis radixulma</name>
    <dbReference type="NCBI Taxonomy" id="2995305"/>
    <lineage>
        <taxon>Bacteria</taxon>
        <taxon>Pseudomonadati</taxon>
        <taxon>Myxococcota</taxon>
        <taxon>Polyangia</taxon>
        <taxon>Nannocystales</taxon>
        <taxon>Nannocystaceae</taxon>
        <taxon>Nannocystis</taxon>
    </lineage>
</organism>
<dbReference type="Gene3D" id="2.80.10.50">
    <property type="match status" value="1"/>
</dbReference>
<gene>
    <name evidence="5" type="ORF">POL58_11110</name>
</gene>
<evidence type="ECO:0000256" key="1">
    <source>
        <dbReference type="ARBA" id="ARBA00022729"/>
    </source>
</evidence>
<protein>
    <recommendedName>
        <fullName evidence="7">Myxococcus cysteine-rich repeat-containing protein</fullName>
    </recommendedName>
</protein>
<keyword evidence="3" id="KW-1015">Disulfide bond</keyword>
<comment type="caution">
    <text evidence="5">The sequence shown here is derived from an EMBL/GenBank/DDBJ whole genome shotgun (WGS) entry which is preliminary data.</text>
</comment>
<evidence type="ECO:0000313" key="6">
    <source>
        <dbReference type="Proteomes" id="UP001217838"/>
    </source>
</evidence>
<proteinExistence type="predicted"/>
<dbReference type="EMBL" id="JAQNDN010000004">
    <property type="protein sequence ID" value="MDC0668293.1"/>
    <property type="molecule type" value="Genomic_DNA"/>
</dbReference>
<evidence type="ECO:0000256" key="4">
    <source>
        <dbReference type="SAM" id="MobiDB-lite"/>
    </source>
</evidence>
<dbReference type="SUPFAM" id="SSF101898">
    <property type="entry name" value="NHL repeat"/>
    <property type="match status" value="1"/>
</dbReference>
<evidence type="ECO:0000313" key="5">
    <source>
        <dbReference type="EMBL" id="MDC0668293.1"/>
    </source>
</evidence>
<evidence type="ECO:0008006" key="7">
    <source>
        <dbReference type="Google" id="ProtNLM"/>
    </source>
</evidence>
<keyword evidence="1" id="KW-0732">Signal</keyword>
<accession>A0ABT5B2F4</accession>
<keyword evidence="6" id="KW-1185">Reference proteome</keyword>
<keyword evidence="2" id="KW-0677">Repeat</keyword>
<feature type="compositionally biased region" description="Low complexity" evidence="4">
    <location>
        <begin position="29"/>
        <end position="67"/>
    </location>
</feature>
<reference evidence="5 6" key="1">
    <citation type="submission" date="2022-11" db="EMBL/GenBank/DDBJ databases">
        <title>Minimal conservation of predation-associated metabolite biosynthetic gene clusters underscores biosynthetic potential of Myxococcota including descriptions for ten novel species: Archangium lansinium sp. nov., Myxococcus landrumus sp. nov., Nannocystis bai.</title>
        <authorList>
            <person name="Ahearne A."/>
            <person name="Stevens C."/>
            <person name="Dowd S."/>
        </authorList>
    </citation>
    <scope>NUCLEOTIDE SEQUENCE [LARGE SCALE GENOMIC DNA]</scope>
    <source>
        <strain evidence="5 6">NCELM</strain>
    </source>
</reference>